<sequence length="126" mass="13826">MTTCKPPHLNEGVTPLEGFDGCANVELWKGGGHDRHPPTLDIVSFADFSTLGRHGHLSSRQRRAHVAKSCMSVSLISGPEIRDLLVTSGAMYLWVYHERFPVGWNTKISVAGQRNILSGAPHPARE</sequence>
<name>A0A4Y7TT09_COPMI</name>
<evidence type="ECO:0000313" key="2">
    <source>
        <dbReference type="Proteomes" id="UP000298030"/>
    </source>
</evidence>
<accession>A0A4Y7TT09</accession>
<evidence type="ECO:0000313" key="1">
    <source>
        <dbReference type="EMBL" id="TEB36689.1"/>
    </source>
</evidence>
<comment type="caution">
    <text evidence="1">The sequence shown here is derived from an EMBL/GenBank/DDBJ whole genome shotgun (WGS) entry which is preliminary data.</text>
</comment>
<gene>
    <name evidence="1" type="ORF">FA13DRAFT_1078776</name>
</gene>
<proteinExistence type="predicted"/>
<protein>
    <submittedName>
        <fullName evidence="1">Uncharacterized protein</fullName>
    </submittedName>
</protein>
<keyword evidence="2" id="KW-1185">Reference proteome</keyword>
<dbReference type="EMBL" id="QPFP01000005">
    <property type="protein sequence ID" value="TEB36689.1"/>
    <property type="molecule type" value="Genomic_DNA"/>
</dbReference>
<organism evidence="1 2">
    <name type="scientific">Coprinellus micaceus</name>
    <name type="common">Glistening ink-cap mushroom</name>
    <name type="synonym">Coprinus micaceus</name>
    <dbReference type="NCBI Taxonomy" id="71717"/>
    <lineage>
        <taxon>Eukaryota</taxon>
        <taxon>Fungi</taxon>
        <taxon>Dikarya</taxon>
        <taxon>Basidiomycota</taxon>
        <taxon>Agaricomycotina</taxon>
        <taxon>Agaricomycetes</taxon>
        <taxon>Agaricomycetidae</taxon>
        <taxon>Agaricales</taxon>
        <taxon>Agaricineae</taxon>
        <taxon>Psathyrellaceae</taxon>
        <taxon>Coprinellus</taxon>
    </lineage>
</organism>
<reference evidence="1 2" key="1">
    <citation type="journal article" date="2019" name="Nat. Ecol. Evol.">
        <title>Megaphylogeny resolves global patterns of mushroom evolution.</title>
        <authorList>
            <person name="Varga T."/>
            <person name="Krizsan K."/>
            <person name="Foldi C."/>
            <person name="Dima B."/>
            <person name="Sanchez-Garcia M."/>
            <person name="Sanchez-Ramirez S."/>
            <person name="Szollosi G.J."/>
            <person name="Szarkandi J.G."/>
            <person name="Papp V."/>
            <person name="Albert L."/>
            <person name="Andreopoulos W."/>
            <person name="Angelini C."/>
            <person name="Antonin V."/>
            <person name="Barry K.W."/>
            <person name="Bougher N.L."/>
            <person name="Buchanan P."/>
            <person name="Buyck B."/>
            <person name="Bense V."/>
            <person name="Catcheside P."/>
            <person name="Chovatia M."/>
            <person name="Cooper J."/>
            <person name="Damon W."/>
            <person name="Desjardin D."/>
            <person name="Finy P."/>
            <person name="Geml J."/>
            <person name="Haridas S."/>
            <person name="Hughes K."/>
            <person name="Justo A."/>
            <person name="Karasinski D."/>
            <person name="Kautmanova I."/>
            <person name="Kiss B."/>
            <person name="Kocsube S."/>
            <person name="Kotiranta H."/>
            <person name="LaButti K.M."/>
            <person name="Lechner B.E."/>
            <person name="Liimatainen K."/>
            <person name="Lipzen A."/>
            <person name="Lukacs Z."/>
            <person name="Mihaltcheva S."/>
            <person name="Morgado L.N."/>
            <person name="Niskanen T."/>
            <person name="Noordeloos M.E."/>
            <person name="Ohm R.A."/>
            <person name="Ortiz-Santana B."/>
            <person name="Ovrebo C."/>
            <person name="Racz N."/>
            <person name="Riley R."/>
            <person name="Savchenko A."/>
            <person name="Shiryaev A."/>
            <person name="Soop K."/>
            <person name="Spirin V."/>
            <person name="Szebenyi C."/>
            <person name="Tomsovsky M."/>
            <person name="Tulloss R.E."/>
            <person name="Uehling J."/>
            <person name="Grigoriev I.V."/>
            <person name="Vagvolgyi C."/>
            <person name="Papp T."/>
            <person name="Martin F.M."/>
            <person name="Miettinen O."/>
            <person name="Hibbett D.S."/>
            <person name="Nagy L.G."/>
        </authorList>
    </citation>
    <scope>NUCLEOTIDE SEQUENCE [LARGE SCALE GENOMIC DNA]</scope>
    <source>
        <strain evidence="1 2">FP101781</strain>
    </source>
</reference>
<dbReference type="AlphaFoldDB" id="A0A4Y7TT09"/>
<dbReference type="Proteomes" id="UP000298030">
    <property type="component" value="Unassembled WGS sequence"/>
</dbReference>